<accession>A0A1H1XPV8</accession>
<sequence length="112" mass="12469">MTNAELFHRLIEETAQADDWRSGSVRPGCLPLFNYWGPVLYLTPPGDVVRNDDEDGPLRPADPAERDFGLARAAEYYPELAHLKLPAEIVDGHLALSAAEISSPRDELVRRS</sequence>
<name>A0A1H1XPV8_9ACTN</name>
<protein>
    <submittedName>
        <fullName evidence="1">Uncharacterized protein</fullName>
    </submittedName>
</protein>
<evidence type="ECO:0000313" key="2">
    <source>
        <dbReference type="Proteomes" id="UP000198688"/>
    </source>
</evidence>
<keyword evidence="2" id="KW-1185">Reference proteome</keyword>
<dbReference type="RefSeq" id="WP_092544490.1">
    <property type="nucleotide sequence ID" value="NZ_BOMJ01000124.1"/>
</dbReference>
<dbReference type="OrthoDB" id="3295140at2"/>
<dbReference type="AlphaFoldDB" id="A0A1H1XPV8"/>
<organism evidence="1 2">
    <name type="scientific">Actinoplanes derwentensis</name>
    <dbReference type="NCBI Taxonomy" id="113562"/>
    <lineage>
        <taxon>Bacteria</taxon>
        <taxon>Bacillati</taxon>
        <taxon>Actinomycetota</taxon>
        <taxon>Actinomycetes</taxon>
        <taxon>Micromonosporales</taxon>
        <taxon>Micromonosporaceae</taxon>
        <taxon>Actinoplanes</taxon>
    </lineage>
</organism>
<proteinExistence type="predicted"/>
<dbReference type="EMBL" id="LT629758">
    <property type="protein sequence ID" value="SDT11278.1"/>
    <property type="molecule type" value="Genomic_DNA"/>
</dbReference>
<evidence type="ECO:0000313" key="1">
    <source>
        <dbReference type="EMBL" id="SDT11278.1"/>
    </source>
</evidence>
<reference evidence="1 2" key="1">
    <citation type="submission" date="2016-10" db="EMBL/GenBank/DDBJ databases">
        <authorList>
            <person name="de Groot N.N."/>
        </authorList>
    </citation>
    <scope>NUCLEOTIDE SEQUENCE [LARGE SCALE GENOMIC DNA]</scope>
    <source>
        <strain evidence="1 2">DSM 43941</strain>
    </source>
</reference>
<gene>
    <name evidence="1" type="ORF">SAMN04489716_2544</name>
</gene>
<dbReference type="Proteomes" id="UP000198688">
    <property type="component" value="Chromosome I"/>
</dbReference>